<organism evidence="7 8">
    <name type="scientific">Heterorhabditis bacteriophora</name>
    <name type="common">Entomopathogenic nematode worm</name>
    <dbReference type="NCBI Taxonomy" id="37862"/>
    <lineage>
        <taxon>Eukaryota</taxon>
        <taxon>Metazoa</taxon>
        <taxon>Ecdysozoa</taxon>
        <taxon>Nematoda</taxon>
        <taxon>Chromadorea</taxon>
        <taxon>Rhabditida</taxon>
        <taxon>Rhabditina</taxon>
        <taxon>Rhabditomorpha</taxon>
        <taxon>Strongyloidea</taxon>
        <taxon>Heterorhabditidae</taxon>
        <taxon>Heterorhabditis</taxon>
    </lineage>
</organism>
<keyword evidence="3" id="KW-0249">Electron transport</keyword>
<evidence type="ECO:0000256" key="2">
    <source>
        <dbReference type="ARBA" id="ARBA00022448"/>
    </source>
</evidence>
<dbReference type="GO" id="GO:0005739">
    <property type="term" value="C:mitochondrion"/>
    <property type="evidence" value="ECO:0007669"/>
    <property type="project" value="TreeGrafter"/>
</dbReference>
<name>A0A1I7XKS7_HETBA</name>
<dbReference type="Pfam" id="PF00085">
    <property type="entry name" value="Thioredoxin"/>
    <property type="match status" value="1"/>
</dbReference>
<dbReference type="InterPro" id="IPR036249">
    <property type="entry name" value="Thioredoxin-like_sf"/>
</dbReference>
<dbReference type="Gene3D" id="3.40.30.10">
    <property type="entry name" value="Glutaredoxin"/>
    <property type="match status" value="1"/>
</dbReference>
<keyword evidence="4" id="KW-1015">Disulfide bond</keyword>
<feature type="domain" description="Thioredoxin" evidence="6">
    <location>
        <begin position="49"/>
        <end position="162"/>
    </location>
</feature>
<dbReference type="SUPFAM" id="SSF52833">
    <property type="entry name" value="Thioredoxin-like"/>
    <property type="match status" value="1"/>
</dbReference>
<dbReference type="Proteomes" id="UP000095283">
    <property type="component" value="Unplaced"/>
</dbReference>
<keyword evidence="2" id="KW-0813">Transport</keyword>
<dbReference type="PROSITE" id="PS00194">
    <property type="entry name" value="THIOREDOXIN_1"/>
    <property type="match status" value="1"/>
</dbReference>
<dbReference type="GO" id="GO:0045454">
    <property type="term" value="P:cell redox homeostasis"/>
    <property type="evidence" value="ECO:0007669"/>
    <property type="project" value="TreeGrafter"/>
</dbReference>
<evidence type="ECO:0000259" key="6">
    <source>
        <dbReference type="PROSITE" id="PS51352"/>
    </source>
</evidence>
<dbReference type="PROSITE" id="PS51352">
    <property type="entry name" value="THIOREDOXIN_2"/>
    <property type="match status" value="1"/>
</dbReference>
<comment type="similarity">
    <text evidence="1">Belongs to the thioredoxin family.</text>
</comment>
<dbReference type="FunFam" id="3.40.30.10:FF:000001">
    <property type="entry name" value="Thioredoxin"/>
    <property type="match status" value="1"/>
</dbReference>
<dbReference type="AlphaFoldDB" id="A0A1I7XKS7"/>
<dbReference type="PANTHER" id="PTHR43601">
    <property type="entry name" value="THIOREDOXIN, MITOCHONDRIAL"/>
    <property type="match status" value="1"/>
</dbReference>
<evidence type="ECO:0000256" key="5">
    <source>
        <dbReference type="ARBA" id="ARBA00023284"/>
    </source>
</evidence>
<sequence length="163" mass="17983">MYIADTVIIMQRLSGSLFRLAGYGINAFTKAPSVKEACFFNNFTSTLGVKHCSTSPIFDIESVEEFTDKVVNSPTAVIVDFHADWCGPCRVLGPRLEEKVYGRNGDVMMAKINVDYAGELATDYGITAVPTVMSFKNGERIGMFTGVIDDEEIDKFIDDVINN</sequence>
<reference evidence="8" key="1">
    <citation type="submission" date="2016-11" db="UniProtKB">
        <authorList>
            <consortium name="WormBaseParasite"/>
        </authorList>
    </citation>
    <scope>IDENTIFICATION</scope>
</reference>
<protein>
    <submittedName>
        <fullName evidence="8">Thioredoxin domain-containing protein</fullName>
    </submittedName>
</protein>
<evidence type="ECO:0000313" key="7">
    <source>
        <dbReference type="Proteomes" id="UP000095283"/>
    </source>
</evidence>
<dbReference type="PANTHER" id="PTHR43601:SF3">
    <property type="entry name" value="THIOREDOXIN, MITOCHONDRIAL"/>
    <property type="match status" value="1"/>
</dbReference>
<evidence type="ECO:0000256" key="3">
    <source>
        <dbReference type="ARBA" id="ARBA00022982"/>
    </source>
</evidence>
<accession>A0A1I7XKS7</accession>
<keyword evidence="7" id="KW-1185">Reference proteome</keyword>
<dbReference type="WBParaSite" id="Hba_18104">
    <property type="protein sequence ID" value="Hba_18104"/>
    <property type="gene ID" value="Hba_18104"/>
</dbReference>
<dbReference type="PRINTS" id="PR00421">
    <property type="entry name" value="THIOREDOXIN"/>
</dbReference>
<proteinExistence type="inferred from homology"/>
<dbReference type="CDD" id="cd02947">
    <property type="entry name" value="TRX_family"/>
    <property type="match status" value="1"/>
</dbReference>
<dbReference type="InterPro" id="IPR017937">
    <property type="entry name" value="Thioredoxin_CS"/>
</dbReference>
<dbReference type="InterPro" id="IPR013766">
    <property type="entry name" value="Thioredoxin_domain"/>
</dbReference>
<evidence type="ECO:0000313" key="8">
    <source>
        <dbReference type="WBParaSite" id="Hba_18104"/>
    </source>
</evidence>
<keyword evidence="5" id="KW-0676">Redox-active center</keyword>
<evidence type="ECO:0000256" key="1">
    <source>
        <dbReference type="ARBA" id="ARBA00008987"/>
    </source>
</evidence>
<evidence type="ECO:0000256" key="4">
    <source>
        <dbReference type="ARBA" id="ARBA00023157"/>
    </source>
</evidence>